<dbReference type="InterPro" id="IPR017871">
    <property type="entry name" value="ABC_transporter-like_CS"/>
</dbReference>
<evidence type="ECO:0000256" key="5">
    <source>
        <dbReference type="ARBA" id="ARBA00022735"/>
    </source>
</evidence>
<keyword evidence="10 15" id="KW-0472">Membrane</keyword>
<dbReference type="PROSITE" id="PS50893">
    <property type="entry name" value="ABC_TRANSPORTER_2"/>
    <property type="match status" value="1"/>
</dbReference>
<keyword evidence="7 19" id="KW-0067">ATP-binding</keyword>
<dbReference type="GO" id="GO:0005886">
    <property type="term" value="C:plasma membrane"/>
    <property type="evidence" value="ECO:0007669"/>
    <property type="project" value="UniProtKB-SubCell"/>
</dbReference>
<comment type="subcellular location">
    <subcellularLocation>
        <location evidence="1">Cell membrane</location>
        <topology evidence="1">Multi-pass membrane protein</topology>
    </subcellularLocation>
</comment>
<dbReference type="FunFam" id="3.40.50.300:FF:000299">
    <property type="entry name" value="ABC transporter ATP-binding protein/permease"/>
    <property type="match status" value="1"/>
</dbReference>
<dbReference type="PROSITE" id="PS00211">
    <property type="entry name" value="ABC_TRANSPORTER_1"/>
    <property type="match status" value="1"/>
</dbReference>
<evidence type="ECO:0000259" key="17">
    <source>
        <dbReference type="PROSITE" id="PS50929"/>
    </source>
</evidence>
<keyword evidence="5" id="KW-0204">Cytolysis</keyword>
<accession>A0A6M4GSQ9</accession>
<dbReference type="InterPro" id="IPR039421">
    <property type="entry name" value="Type_1_exporter"/>
</dbReference>
<evidence type="ECO:0000256" key="10">
    <source>
        <dbReference type="ARBA" id="ARBA00023136"/>
    </source>
</evidence>
<dbReference type="GO" id="GO:0034040">
    <property type="term" value="F:ATPase-coupled lipid transmembrane transporter activity"/>
    <property type="evidence" value="ECO:0007669"/>
    <property type="project" value="TreeGrafter"/>
</dbReference>
<dbReference type="InterPro" id="IPR011527">
    <property type="entry name" value="ABC1_TM_dom"/>
</dbReference>
<keyword evidence="5" id="KW-0354">Hemolysis</keyword>
<dbReference type="SUPFAM" id="SSF90123">
    <property type="entry name" value="ABC transporter transmembrane region"/>
    <property type="match status" value="1"/>
</dbReference>
<dbReference type="SUPFAM" id="SSF52540">
    <property type="entry name" value="P-loop containing nucleoside triphosphate hydrolases"/>
    <property type="match status" value="1"/>
</dbReference>
<keyword evidence="8" id="KW-0653">Protein transport</keyword>
<dbReference type="InterPro" id="IPR003593">
    <property type="entry name" value="AAA+_ATPase"/>
</dbReference>
<dbReference type="Gene3D" id="3.90.70.10">
    <property type="entry name" value="Cysteine proteinases"/>
    <property type="match status" value="1"/>
</dbReference>
<dbReference type="Pfam" id="PF00664">
    <property type="entry name" value="ABC_membrane"/>
    <property type="match status" value="1"/>
</dbReference>
<feature type="transmembrane region" description="Helical" evidence="15">
    <location>
        <begin position="168"/>
        <end position="189"/>
    </location>
</feature>
<proteinExistence type="inferred from homology"/>
<reference evidence="19 20" key="1">
    <citation type="submission" date="2020-04" db="EMBL/GenBank/DDBJ databases">
        <title>Usitatibacter rugosus gen. nov., sp. nov. and Usitatibacter palustris sp. nov., novel members of Usitatibacteraceae fam. nov. within the order Nitrosomonadales isolated from soil.</title>
        <authorList>
            <person name="Huber K.J."/>
            <person name="Neumann-Schaal M."/>
            <person name="Geppert A."/>
            <person name="Luckner M."/>
            <person name="Wanner G."/>
            <person name="Overmann J."/>
        </authorList>
    </citation>
    <scope>NUCLEOTIDE SEQUENCE [LARGE SCALE GENOMIC DNA]</scope>
    <source>
        <strain evidence="19 20">0125_3</strain>
    </source>
</reference>
<dbReference type="NCBIfam" id="TIGR03796">
    <property type="entry name" value="NHLM_micro_ABC1"/>
    <property type="match status" value="1"/>
</dbReference>
<dbReference type="PROSITE" id="PS50929">
    <property type="entry name" value="ABC_TM1F"/>
    <property type="match status" value="1"/>
</dbReference>
<dbReference type="InterPro" id="IPR022514">
    <property type="entry name" value="NHPM_micro_ABC1"/>
</dbReference>
<organism evidence="19 20">
    <name type="scientific">Usitatibacter rugosus</name>
    <dbReference type="NCBI Taxonomy" id="2732067"/>
    <lineage>
        <taxon>Bacteria</taxon>
        <taxon>Pseudomonadati</taxon>
        <taxon>Pseudomonadota</taxon>
        <taxon>Betaproteobacteria</taxon>
        <taxon>Nitrosomonadales</taxon>
        <taxon>Usitatibacteraceae</taxon>
        <taxon>Usitatibacter</taxon>
    </lineage>
</organism>
<feature type="domain" description="ABC transporter" evidence="16">
    <location>
        <begin position="487"/>
        <end position="720"/>
    </location>
</feature>
<feature type="transmembrane region" description="Helical" evidence="15">
    <location>
        <begin position="396"/>
        <end position="415"/>
    </location>
</feature>
<dbReference type="GO" id="GO:0043213">
    <property type="term" value="P:bacteriocin transport"/>
    <property type="evidence" value="ECO:0007669"/>
    <property type="project" value="UniProtKB-KW"/>
</dbReference>
<evidence type="ECO:0000256" key="12">
    <source>
        <dbReference type="ARBA" id="ARBA00055355"/>
    </source>
</evidence>
<dbReference type="InterPro" id="IPR003439">
    <property type="entry name" value="ABC_transporter-like_ATP-bd"/>
</dbReference>
<evidence type="ECO:0000256" key="1">
    <source>
        <dbReference type="ARBA" id="ARBA00004651"/>
    </source>
</evidence>
<dbReference type="Pfam" id="PF00005">
    <property type="entry name" value="ABC_tran"/>
    <property type="match status" value="1"/>
</dbReference>
<dbReference type="InterPro" id="IPR036640">
    <property type="entry name" value="ABC1_TM_sf"/>
</dbReference>
<evidence type="ECO:0000256" key="14">
    <source>
        <dbReference type="ARBA" id="ARBA00072252"/>
    </source>
</evidence>
<evidence type="ECO:0000256" key="3">
    <source>
        <dbReference type="ARBA" id="ARBA00022475"/>
    </source>
</evidence>
<evidence type="ECO:0000256" key="6">
    <source>
        <dbReference type="ARBA" id="ARBA00022741"/>
    </source>
</evidence>
<dbReference type="GO" id="GO:0006508">
    <property type="term" value="P:proteolysis"/>
    <property type="evidence" value="ECO:0007669"/>
    <property type="project" value="InterPro"/>
</dbReference>
<feature type="domain" description="Peptidase C39" evidence="18">
    <location>
        <begin position="19"/>
        <end position="138"/>
    </location>
</feature>
<evidence type="ECO:0000256" key="2">
    <source>
        <dbReference type="ARBA" id="ARBA00022448"/>
    </source>
</evidence>
<evidence type="ECO:0000259" key="16">
    <source>
        <dbReference type="PROSITE" id="PS50893"/>
    </source>
</evidence>
<dbReference type="GO" id="GO:0005524">
    <property type="term" value="F:ATP binding"/>
    <property type="evidence" value="ECO:0007669"/>
    <property type="project" value="UniProtKB-KW"/>
</dbReference>
<evidence type="ECO:0000256" key="8">
    <source>
        <dbReference type="ARBA" id="ARBA00022927"/>
    </source>
</evidence>
<protein>
    <recommendedName>
        <fullName evidence="14">Cyclolysin secretion/processing ATP-binding protein CyaB</fullName>
    </recommendedName>
</protein>
<evidence type="ECO:0000259" key="18">
    <source>
        <dbReference type="PROSITE" id="PS50990"/>
    </source>
</evidence>
<gene>
    <name evidence="19" type="primary">lagD</name>
    <name evidence="19" type="ORF">DSM104443_00928</name>
</gene>
<dbReference type="SMART" id="SM00382">
    <property type="entry name" value="AAA"/>
    <property type="match status" value="1"/>
</dbReference>
<dbReference type="RefSeq" id="WP_171089947.1">
    <property type="nucleotide sequence ID" value="NZ_CP053069.1"/>
</dbReference>
<keyword evidence="11" id="KW-0080">Bacteriocin transport</keyword>
<dbReference type="PANTHER" id="PTHR24221">
    <property type="entry name" value="ATP-BINDING CASSETTE SUB-FAMILY B"/>
    <property type="match status" value="1"/>
</dbReference>
<sequence>MAADGSLNTAIRRVPAVLQLESVECGAAALAMVLAHHGRWVPLEVLRVACGVSRDGSKAGNILRAARTFGLIARGFKKEPRDLAELPFPSILFWNFNHFVVLEGFEDGQAWISDPALGRRKVGSEEFDSAFTGVVLTFERGPEFQPGGDKPSIMRSLAQYLEGMHPSIAFAIVLGVLLVPPGLLLPWFMGRFVDEVLVGKMGGVAGPLLIGLGLAALARSALLWIQAHLLMDTYGRAAAQASRRFVGHALSLPMEFFVQRSPGEIASRVDLNERVAETISNDLAHLALSLLTASFYLILMVQLEAGLAIIVVACLALELFVWRVLAERTAEISRQLSTRAGKLAGAASGALANIEGIKAAGLEPVLFARWMGLQVQLSNATVQAQRLSLTLGQVPGLLSLVAYLAVLGLGSLRIIEGTFTVGNLVAFQVLLAGFTAPVHALFAATQHMQTLTGDLARLDDVLHYKGDAKVTMTRPKQEAPLEKAATLEFRGVTFGYNRGEPPLVEDFSLTLKAGQRVALVGASGCGKSTLGRLAVGLYSPWQGEVLFDGKPRSEWDRVALARSVAYVDQDVVLFQGSVRDNLALWDPRIGEDAIREALRDAALEQEILGRPGALEAPLQEGARNLSGGQRQRLEIARALAASPSILILDEATSALDPLTEATVDASLKRRGIACLVIAHRLSTVRAADEIVVLDTGRVVERGRHEDLVKIPDGRYAALVAMDAVS</sequence>
<feature type="transmembrane region" description="Helical" evidence="15">
    <location>
        <begin position="421"/>
        <end position="442"/>
    </location>
</feature>
<evidence type="ECO:0000313" key="19">
    <source>
        <dbReference type="EMBL" id="QJR09878.1"/>
    </source>
</evidence>
<keyword evidence="2" id="KW-0813">Transport</keyword>
<dbReference type="GO" id="GO:0140359">
    <property type="term" value="F:ABC-type transporter activity"/>
    <property type="evidence" value="ECO:0007669"/>
    <property type="project" value="InterPro"/>
</dbReference>
<dbReference type="EMBL" id="CP053069">
    <property type="protein sequence ID" value="QJR09878.1"/>
    <property type="molecule type" value="Genomic_DNA"/>
</dbReference>
<dbReference type="InterPro" id="IPR005074">
    <property type="entry name" value="Peptidase_C39"/>
</dbReference>
<evidence type="ECO:0000256" key="7">
    <source>
        <dbReference type="ARBA" id="ARBA00022840"/>
    </source>
</evidence>
<keyword evidence="19" id="KW-0378">Hydrolase</keyword>
<dbReference type="InterPro" id="IPR027417">
    <property type="entry name" value="P-loop_NTPase"/>
</dbReference>
<evidence type="ECO:0000256" key="11">
    <source>
        <dbReference type="ARBA" id="ARBA00043264"/>
    </source>
</evidence>
<evidence type="ECO:0000256" key="13">
    <source>
        <dbReference type="ARBA" id="ARBA00061173"/>
    </source>
</evidence>
<feature type="transmembrane region" description="Helical" evidence="15">
    <location>
        <begin position="307"/>
        <end position="325"/>
    </location>
</feature>
<dbReference type="PANTHER" id="PTHR24221:SF654">
    <property type="entry name" value="ATP-BINDING CASSETTE SUB-FAMILY B MEMBER 6"/>
    <property type="match status" value="1"/>
</dbReference>
<comment type="function">
    <text evidence="12">Involved in the export of calmodulin-sensitive adenylate cyclase-hemolysin (cyclolysin).</text>
</comment>
<feature type="transmembrane region" description="Helical" evidence="15">
    <location>
        <begin position="201"/>
        <end position="225"/>
    </location>
</feature>
<keyword evidence="9 15" id="KW-1133">Transmembrane helix</keyword>
<dbReference type="GO" id="GO:0015031">
    <property type="term" value="P:protein transport"/>
    <property type="evidence" value="ECO:0007669"/>
    <property type="project" value="UniProtKB-KW"/>
</dbReference>
<dbReference type="GO" id="GO:0016887">
    <property type="term" value="F:ATP hydrolysis activity"/>
    <property type="evidence" value="ECO:0007669"/>
    <property type="project" value="InterPro"/>
</dbReference>
<evidence type="ECO:0000256" key="15">
    <source>
        <dbReference type="SAM" id="Phobius"/>
    </source>
</evidence>
<dbReference type="Gene3D" id="3.40.50.300">
    <property type="entry name" value="P-loop containing nucleotide triphosphate hydrolases"/>
    <property type="match status" value="1"/>
</dbReference>
<evidence type="ECO:0000313" key="20">
    <source>
        <dbReference type="Proteomes" id="UP000501534"/>
    </source>
</evidence>
<dbReference type="Proteomes" id="UP000501534">
    <property type="component" value="Chromosome"/>
</dbReference>
<evidence type="ECO:0000256" key="9">
    <source>
        <dbReference type="ARBA" id="ARBA00022989"/>
    </source>
</evidence>
<dbReference type="GO" id="GO:0031640">
    <property type="term" value="P:killing of cells of another organism"/>
    <property type="evidence" value="ECO:0007669"/>
    <property type="project" value="UniProtKB-KW"/>
</dbReference>
<dbReference type="AlphaFoldDB" id="A0A6M4GSQ9"/>
<dbReference type="KEGG" id="uru:DSM104443_00928"/>
<dbReference type="PROSITE" id="PS50990">
    <property type="entry name" value="PEPTIDASE_C39"/>
    <property type="match status" value="1"/>
</dbReference>
<keyword evidence="20" id="KW-1185">Reference proteome</keyword>
<comment type="similarity">
    <text evidence="13">Belongs to the ABC transporter superfamily. Cyclolysin exporter (TC 3.A.1.109.2) family.</text>
</comment>
<name>A0A6M4GSQ9_9PROT</name>
<keyword evidence="3" id="KW-1003">Cell membrane</keyword>
<keyword evidence="4 15" id="KW-0812">Transmembrane</keyword>
<keyword evidence="6" id="KW-0547">Nucleotide-binding</keyword>
<dbReference type="Gene3D" id="1.20.1560.10">
    <property type="entry name" value="ABC transporter type 1, transmembrane domain"/>
    <property type="match status" value="1"/>
</dbReference>
<feature type="domain" description="ABC transmembrane type-1" evidence="17">
    <location>
        <begin position="169"/>
        <end position="450"/>
    </location>
</feature>
<dbReference type="GO" id="GO:0008233">
    <property type="term" value="F:peptidase activity"/>
    <property type="evidence" value="ECO:0007669"/>
    <property type="project" value="InterPro"/>
</dbReference>
<dbReference type="Pfam" id="PF03412">
    <property type="entry name" value="Peptidase_C39"/>
    <property type="match status" value="1"/>
</dbReference>
<evidence type="ECO:0000256" key="4">
    <source>
        <dbReference type="ARBA" id="ARBA00022692"/>
    </source>
</evidence>